<feature type="compositionally biased region" description="Basic and acidic residues" evidence="1">
    <location>
        <begin position="1"/>
        <end position="15"/>
    </location>
</feature>
<evidence type="ECO:0000313" key="3">
    <source>
        <dbReference type="EMBL" id="ESL02063.1"/>
    </source>
</evidence>
<comment type="caution">
    <text evidence="3">The sequence shown here is derived from an EMBL/GenBank/DDBJ whole genome shotgun (WGS) entry which is preliminary data.</text>
</comment>
<organism evidence="3 4">
    <name type="scientific">Catonella morbi ATCC 51271</name>
    <dbReference type="NCBI Taxonomy" id="592026"/>
    <lineage>
        <taxon>Bacteria</taxon>
        <taxon>Bacillati</taxon>
        <taxon>Bacillota</taxon>
        <taxon>Clostridia</taxon>
        <taxon>Lachnospirales</taxon>
        <taxon>Lachnospiraceae</taxon>
        <taxon>Catonella</taxon>
    </lineage>
</organism>
<protein>
    <recommendedName>
        <fullName evidence="5">Cell division protein FtsL</fullName>
    </recommendedName>
</protein>
<keyword evidence="2" id="KW-1133">Transmembrane helix</keyword>
<evidence type="ECO:0008006" key="5">
    <source>
        <dbReference type="Google" id="ProtNLM"/>
    </source>
</evidence>
<dbReference type="EMBL" id="ACIL03000017">
    <property type="protein sequence ID" value="ESL02063.1"/>
    <property type="molecule type" value="Genomic_DNA"/>
</dbReference>
<keyword evidence="4" id="KW-1185">Reference proteome</keyword>
<feature type="compositionally biased region" description="Polar residues" evidence="1">
    <location>
        <begin position="16"/>
        <end position="27"/>
    </location>
</feature>
<dbReference type="RefSeq" id="WP_023355725.1">
    <property type="nucleotide sequence ID" value="NZ_KI535370.1"/>
</dbReference>
<name>V2XZ97_9FIRM</name>
<accession>V2XZ97</accession>
<dbReference type="HOGENOM" id="CLU_1472672_0_0_9"/>
<feature type="region of interest" description="Disordered" evidence="1">
    <location>
        <begin position="1"/>
        <end position="29"/>
    </location>
</feature>
<gene>
    <name evidence="3" type="ORF">GCWU0000282_002882</name>
</gene>
<evidence type="ECO:0000256" key="1">
    <source>
        <dbReference type="SAM" id="MobiDB-lite"/>
    </source>
</evidence>
<keyword evidence="2" id="KW-0472">Membrane</keyword>
<sequence>MSEKRNVRSIKRDRSLTNGSMALNVRSSALPKRRYLPERQPETVKAPKKQIERYAGMGAAPSIDFFGFAGFMIVAALLVVISIGYIRVYNEVKQTEIETRAINREVNSLKITNDNIENALYNDIDLENIRKVAIEKYGMVYPYENQVVTYKSVTNGYVRQYGDLKGNESLSLIEKILRVVNAE</sequence>
<evidence type="ECO:0000313" key="4">
    <source>
        <dbReference type="Proteomes" id="UP000018227"/>
    </source>
</evidence>
<dbReference type="STRING" id="592026.GCWU0000282_002882"/>
<dbReference type="AlphaFoldDB" id="V2XZ97"/>
<keyword evidence="2" id="KW-0812">Transmembrane</keyword>
<reference evidence="3 4" key="1">
    <citation type="submission" date="2013-06" db="EMBL/GenBank/DDBJ databases">
        <authorList>
            <person name="Weinstock G."/>
            <person name="Sodergren E."/>
            <person name="Clifton S."/>
            <person name="Fulton L."/>
            <person name="Fulton B."/>
            <person name="Courtney L."/>
            <person name="Fronick C."/>
            <person name="Harrison M."/>
            <person name="Strong C."/>
            <person name="Farmer C."/>
            <person name="Delahaunty K."/>
            <person name="Markovic C."/>
            <person name="Hall O."/>
            <person name="Minx P."/>
            <person name="Tomlinson C."/>
            <person name="Mitreva M."/>
            <person name="Nelson J."/>
            <person name="Hou S."/>
            <person name="Wollam A."/>
            <person name="Pepin K.H."/>
            <person name="Johnson M."/>
            <person name="Bhonagiri V."/>
            <person name="Nash W.E."/>
            <person name="Warren W."/>
            <person name="Chinwalla A."/>
            <person name="Mardis E.R."/>
            <person name="Wilson R.K."/>
        </authorList>
    </citation>
    <scope>NUCLEOTIDE SEQUENCE [LARGE SCALE GENOMIC DNA]</scope>
    <source>
        <strain evidence="3 4">ATCC 51271</strain>
    </source>
</reference>
<dbReference type="OrthoDB" id="2051525at2"/>
<proteinExistence type="predicted"/>
<feature type="transmembrane region" description="Helical" evidence="2">
    <location>
        <begin position="65"/>
        <end position="86"/>
    </location>
</feature>
<dbReference type="Proteomes" id="UP000018227">
    <property type="component" value="Unassembled WGS sequence"/>
</dbReference>
<evidence type="ECO:0000256" key="2">
    <source>
        <dbReference type="SAM" id="Phobius"/>
    </source>
</evidence>